<dbReference type="InterPro" id="IPR027094">
    <property type="entry name" value="Mitofusin_fam"/>
</dbReference>
<dbReference type="PANTHER" id="PTHR10465:SF0">
    <property type="entry name" value="SARCALUMENIN"/>
    <property type="match status" value="1"/>
</dbReference>
<organism evidence="9 10">
    <name type="scientific">Megasphaera hexanoica</name>
    <dbReference type="NCBI Taxonomy" id="1675036"/>
    <lineage>
        <taxon>Bacteria</taxon>
        <taxon>Bacillati</taxon>
        <taxon>Bacillota</taxon>
        <taxon>Negativicutes</taxon>
        <taxon>Veillonellales</taxon>
        <taxon>Veillonellaceae</taxon>
        <taxon>Megasphaera</taxon>
    </lineage>
</organism>
<reference evidence="8 11" key="2">
    <citation type="submission" date="2024-10" db="EMBL/GenBank/DDBJ databases">
        <authorList>
            <person name="Sang B.-I."/>
            <person name="Prabhaharan D."/>
        </authorList>
    </citation>
    <scope>NUCLEOTIDE SEQUENCE [LARGE SCALE GENOMIC DNA]</scope>
    <source>
        <strain evidence="8 11">MH</strain>
    </source>
</reference>
<dbReference type="GO" id="GO:0008053">
    <property type="term" value="P:mitochondrial fusion"/>
    <property type="evidence" value="ECO:0007669"/>
    <property type="project" value="TreeGrafter"/>
</dbReference>
<evidence type="ECO:0000256" key="6">
    <source>
        <dbReference type="SAM" id="Phobius"/>
    </source>
</evidence>
<protein>
    <submittedName>
        <fullName evidence="8">Dynamin family protein</fullName>
    </submittedName>
</protein>
<dbReference type="GO" id="GO:0003924">
    <property type="term" value="F:GTPase activity"/>
    <property type="evidence" value="ECO:0007669"/>
    <property type="project" value="InterPro"/>
</dbReference>
<dbReference type="Pfam" id="PF00350">
    <property type="entry name" value="Dynamin_N"/>
    <property type="match status" value="1"/>
</dbReference>
<dbReference type="GO" id="GO:0005525">
    <property type="term" value="F:GTP binding"/>
    <property type="evidence" value="ECO:0007669"/>
    <property type="project" value="UniProtKB-KW"/>
</dbReference>
<accession>A0A848BRL4</accession>
<sequence>MDVRTYIDGLLARAEQSPLFGDEAFPGLYPVYRDLQLLRAKVEQPLHAAIIGEVKAGKSTLINAFAGGDISPTDATETTACIMKIAYSPEEKAVLHFRDGTEREGSVSDIYGLLEEHHNDQDFFGHCDYVEVGRNLQGLRHICLIDTPGLETITTANESRTTDYFQSVDVVLWVFNGNYLGQSDVNERVRQVAQMGKPIVAVINRIDQVDGDPQDLVDYLDDSLGIYLEEIFPLSARKAYEGVMQADQQLQDESGFTDLYTYLDEHIERHVDDVQLDSIMKSARVLEDKMKLLHRQALDQIERKLHTYMELDEQIQYNGKMLSEKALSQTREWLQHTFLSRAEGALYSQIGSGNAFSSSSQDEFQQTLRQVLSQERIRSEIEGYLQQLSETIRSDWQGRLSGIDAELSRMYEQEQEKNQMEMARLSLSMQENTGMESVKNSVLAAGAAGGALSIYSAVVAPAAAHVTLGAAVSTIMPPVLLAGAAVGLVTGYARSRKVKTQQRQQVREVLGMVRDKTGATLLPALKTYLEEICQATQTEAKRDFVEKNFAGRSVQDLQQLVEQLKQIVRQDEADLRVLD</sequence>
<keyword evidence="6" id="KW-1133">Transmembrane helix</keyword>
<comment type="subcellular location">
    <subcellularLocation>
        <location evidence="1">Membrane</location>
    </subcellularLocation>
</comment>
<evidence type="ECO:0000313" key="8">
    <source>
        <dbReference type="EMBL" id="MFG6272525.1"/>
    </source>
</evidence>
<dbReference type="InterPro" id="IPR045063">
    <property type="entry name" value="Dynamin_N"/>
</dbReference>
<feature type="transmembrane region" description="Helical" evidence="6">
    <location>
        <begin position="470"/>
        <end position="493"/>
    </location>
</feature>
<dbReference type="Proteomes" id="UP001605989">
    <property type="component" value="Unassembled WGS sequence"/>
</dbReference>
<comment type="caution">
    <text evidence="9">The sequence shown here is derived from an EMBL/GenBank/DDBJ whole genome shotgun (WGS) entry which is preliminary data.</text>
</comment>
<dbReference type="RefSeq" id="WP_113855840.1">
    <property type="nucleotide sequence ID" value="NZ_CP011940.1"/>
</dbReference>
<keyword evidence="5 6" id="KW-0472">Membrane</keyword>
<evidence type="ECO:0000256" key="1">
    <source>
        <dbReference type="ARBA" id="ARBA00004370"/>
    </source>
</evidence>
<keyword evidence="2" id="KW-0547">Nucleotide-binding</keyword>
<dbReference type="Proteomes" id="UP000591071">
    <property type="component" value="Unassembled WGS sequence"/>
</dbReference>
<feature type="domain" description="Dynamin N-terminal" evidence="7">
    <location>
        <begin position="49"/>
        <end position="205"/>
    </location>
</feature>
<dbReference type="SUPFAM" id="SSF52540">
    <property type="entry name" value="P-loop containing nucleoside triphosphate hydrolases"/>
    <property type="match status" value="1"/>
</dbReference>
<gene>
    <name evidence="8" type="ORF">ACGTZG_04915</name>
    <name evidence="9" type="ORF">HF872_10325</name>
</gene>
<evidence type="ECO:0000256" key="5">
    <source>
        <dbReference type="ARBA" id="ARBA00023136"/>
    </source>
</evidence>
<evidence type="ECO:0000313" key="10">
    <source>
        <dbReference type="Proteomes" id="UP000591071"/>
    </source>
</evidence>
<keyword evidence="6" id="KW-0812">Transmembrane</keyword>
<dbReference type="GO" id="GO:0016020">
    <property type="term" value="C:membrane"/>
    <property type="evidence" value="ECO:0007669"/>
    <property type="project" value="UniProtKB-SubCell"/>
</dbReference>
<evidence type="ECO:0000313" key="9">
    <source>
        <dbReference type="EMBL" id="NME29011.1"/>
    </source>
</evidence>
<evidence type="ECO:0000256" key="3">
    <source>
        <dbReference type="ARBA" id="ARBA00022801"/>
    </source>
</evidence>
<proteinExistence type="predicted"/>
<evidence type="ECO:0000259" key="7">
    <source>
        <dbReference type="Pfam" id="PF00350"/>
    </source>
</evidence>
<dbReference type="PANTHER" id="PTHR10465">
    <property type="entry name" value="TRANSMEMBRANE GTPASE FZO1"/>
    <property type="match status" value="1"/>
</dbReference>
<evidence type="ECO:0000313" key="11">
    <source>
        <dbReference type="Proteomes" id="UP001605989"/>
    </source>
</evidence>
<reference evidence="9 10" key="1">
    <citation type="submission" date="2020-04" db="EMBL/GenBank/DDBJ databases">
        <authorList>
            <person name="Hitch T.C.A."/>
            <person name="Wylensek D."/>
            <person name="Clavel T."/>
        </authorList>
    </citation>
    <scope>NUCLEOTIDE SEQUENCE [LARGE SCALE GENOMIC DNA]</scope>
    <source>
        <strain evidence="9 10">Oil-RF-744-FAT-WT-6-1</strain>
    </source>
</reference>
<dbReference type="KEGG" id="mhw:ACT01_08265"/>
<feature type="transmembrane region" description="Helical" evidence="6">
    <location>
        <begin position="442"/>
        <end position="464"/>
    </location>
</feature>
<name>A0A848BRL4_9FIRM</name>
<dbReference type="Gene3D" id="3.40.50.300">
    <property type="entry name" value="P-loop containing nucleotide triphosphate hydrolases"/>
    <property type="match status" value="1"/>
</dbReference>
<evidence type="ECO:0000256" key="4">
    <source>
        <dbReference type="ARBA" id="ARBA00023134"/>
    </source>
</evidence>
<keyword evidence="4" id="KW-0342">GTP-binding</keyword>
<keyword evidence="3" id="KW-0378">Hydrolase</keyword>
<dbReference type="EMBL" id="JABAFG010000018">
    <property type="protein sequence ID" value="NME29011.1"/>
    <property type="molecule type" value="Genomic_DNA"/>
</dbReference>
<dbReference type="EMBL" id="JBIEKR010000003">
    <property type="protein sequence ID" value="MFG6272525.1"/>
    <property type="molecule type" value="Genomic_DNA"/>
</dbReference>
<dbReference type="InterPro" id="IPR027417">
    <property type="entry name" value="P-loop_NTPase"/>
</dbReference>
<evidence type="ECO:0000256" key="2">
    <source>
        <dbReference type="ARBA" id="ARBA00022741"/>
    </source>
</evidence>
<dbReference type="AlphaFoldDB" id="A0A848BRL4"/>
<dbReference type="OrthoDB" id="1757952at2"/>
<keyword evidence="11" id="KW-1185">Reference proteome</keyword>